<dbReference type="InterPro" id="IPR029044">
    <property type="entry name" value="Nucleotide-diphossugar_trans"/>
</dbReference>
<name>A0ABU0B7H9_9HYPH</name>
<dbReference type="EMBL" id="JAUSUI010000001">
    <property type="protein sequence ID" value="MDQ0301534.1"/>
    <property type="molecule type" value="Genomic_DNA"/>
</dbReference>
<gene>
    <name evidence="1" type="ORF">J2S75_000545</name>
</gene>
<keyword evidence="2" id="KW-1185">Reference proteome</keyword>
<reference evidence="1 2" key="1">
    <citation type="submission" date="2023-07" db="EMBL/GenBank/DDBJ databases">
        <title>Genomic Encyclopedia of Type Strains, Phase IV (KMG-IV): sequencing the most valuable type-strain genomes for metagenomic binning, comparative biology and taxonomic classification.</title>
        <authorList>
            <person name="Goeker M."/>
        </authorList>
    </citation>
    <scope>NUCLEOTIDE SEQUENCE [LARGE SCALE GENOMIC DNA]</scope>
    <source>
        <strain evidence="1 2">DSM 2457</strain>
    </source>
</reference>
<proteinExistence type="predicted"/>
<accession>A0ABU0B7H9</accession>
<protein>
    <recommendedName>
        <fullName evidence="3">Nucleotide-diphospho-sugar transferase domain-containing protein</fullName>
    </recommendedName>
</protein>
<comment type="caution">
    <text evidence="1">The sequence shown here is derived from an EMBL/GenBank/DDBJ whole genome shotgun (WGS) entry which is preliminary data.</text>
</comment>
<dbReference type="RefSeq" id="WP_307017961.1">
    <property type="nucleotide sequence ID" value="NZ_JAUSUI010000001.1"/>
</dbReference>
<organism evidence="1 2">
    <name type="scientific">Ancylobacter polymorphus</name>
    <dbReference type="NCBI Taxonomy" id="223390"/>
    <lineage>
        <taxon>Bacteria</taxon>
        <taxon>Pseudomonadati</taxon>
        <taxon>Pseudomonadota</taxon>
        <taxon>Alphaproteobacteria</taxon>
        <taxon>Hyphomicrobiales</taxon>
        <taxon>Xanthobacteraceae</taxon>
        <taxon>Ancylobacter</taxon>
    </lineage>
</organism>
<dbReference type="Proteomes" id="UP001224682">
    <property type="component" value="Unassembled WGS sequence"/>
</dbReference>
<evidence type="ECO:0008006" key="3">
    <source>
        <dbReference type="Google" id="ProtNLM"/>
    </source>
</evidence>
<sequence>MSTPRPTLVTIATDGFQYLWLHCVESQQRYAARHGYDHQLMTTNAYPALPPHWAKVTACLTLLARGHDVFLLDCDACIRADAPRFTDLLERERGYDIFIANGWSGRPNSGVVVFRGGASSTAPAFLERCLANRHKELPEEDRVTAHGENGHFIHFLKDEPFRSKAFILDDRWNKIVPPATSGDFIIHYTGPMRAQGGAMDGCMPLPPPAGALSRLPLGEWAGSACRRLQRKVKNRLNALGHASGVPVSVSAGTPSRSARLRERQTPTASLIRHLLTSGDVVVDAGARNDAFTRQVAAAVGSQGQLLTLGGGCPLETILSALDERAVTLLRVDLEPLGSDGLKRLCVALAAAPRSYLMLDLAPSQVEAGGATLGDVARILYESGLVLREIRDDHTLGPRGFMDRVGSKSYIAANDRGWRKLEARLGREGA</sequence>
<dbReference type="SUPFAM" id="SSF53448">
    <property type="entry name" value="Nucleotide-diphospho-sugar transferases"/>
    <property type="match status" value="1"/>
</dbReference>
<evidence type="ECO:0000313" key="1">
    <source>
        <dbReference type="EMBL" id="MDQ0301534.1"/>
    </source>
</evidence>
<evidence type="ECO:0000313" key="2">
    <source>
        <dbReference type="Proteomes" id="UP001224682"/>
    </source>
</evidence>